<dbReference type="InterPro" id="IPR017452">
    <property type="entry name" value="GPCR_Rhodpsn_7TM"/>
</dbReference>
<evidence type="ECO:0000256" key="7">
    <source>
        <dbReference type="ARBA" id="ARBA00023170"/>
    </source>
</evidence>
<comment type="similarity">
    <text evidence="2 9">Belongs to the G-protein coupled receptor 1 family.</text>
</comment>
<feature type="transmembrane region" description="Helical" evidence="10">
    <location>
        <begin position="299"/>
        <end position="320"/>
    </location>
</feature>
<evidence type="ECO:0000256" key="2">
    <source>
        <dbReference type="ARBA" id="ARBA00010663"/>
    </source>
</evidence>
<evidence type="ECO:0000256" key="9">
    <source>
        <dbReference type="RuleBase" id="RU000688"/>
    </source>
</evidence>
<feature type="signal peptide" evidence="11">
    <location>
        <begin position="1"/>
        <end position="18"/>
    </location>
</feature>
<feature type="transmembrane region" description="Helical" evidence="10">
    <location>
        <begin position="180"/>
        <end position="201"/>
    </location>
</feature>
<dbReference type="EnsemblMetazoa" id="XM_001604532">
    <property type="protein sequence ID" value="XP_001604582"/>
    <property type="gene ID" value="LOC100120994"/>
</dbReference>
<evidence type="ECO:0000256" key="1">
    <source>
        <dbReference type="ARBA" id="ARBA00004141"/>
    </source>
</evidence>
<evidence type="ECO:0000256" key="4">
    <source>
        <dbReference type="ARBA" id="ARBA00022989"/>
    </source>
</evidence>
<keyword evidence="14" id="KW-1185">Reference proteome</keyword>
<feature type="transmembrane region" description="Helical" evidence="10">
    <location>
        <begin position="228"/>
        <end position="250"/>
    </location>
</feature>
<feature type="transmembrane region" description="Helical" evidence="10">
    <location>
        <begin position="101"/>
        <end position="123"/>
    </location>
</feature>
<keyword evidence="8 9" id="KW-0807">Transducer</keyword>
<dbReference type="InterPro" id="IPR000276">
    <property type="entry name" value="GPCR_Rhodpsn"/>
</dbReference>
<feature type="transmembrane region" description="Helical" evidence="10">
    <location>
        <begin position="64"/>
        <end position="89"/>
    </location>
</feature>
<proteinExistence type="inferred from homology"/>
<dbReference type="PANTHER" id="PTHR45695:SF15">
    <property type="entry name" value="OPSIN RH2"/>
    <property type="match status" value="1"/>
</dbReference>
<evidence type="ECO:0000256" key="10">
    <source>
        <dbReference type="SAM" id="Phobius"/>
    </source>
</evidence>
<feature type="transmembrane region" description="Helical" evidence="10">
    <location>
        <begin position="138"/>
        <end position="159"/>
    </location>
</feature>
<reference evidence="13" key="1">
    <citation type="submission" date="2021-01" db="UniProtKB">
        <authorList>
            <consortium name="EnsemblMetazoa"/>
        </authorList>
    </citation>
    <scope>IDENTIFICATION</scope>
</reference>
<dbReference type="Gene3D" id="1.20.1070.10">
    <property type="entry name" value="Rhodopsin 7-helix transmembrane proteins"/>
    <property type="match status" value="1"/>
</dbReference>
<evidence type="ECO:0000256" key="3">
    <source>
        <dbReference type="ARBA" id="ARBA00022692"/>
    </source>
</evidence>
<dbReference type="PRINTS" id="PR01064">
    <property type="entry name" value="OREXINR"/>
</dbReference>
<evidence type="ECO:0000256" key="11">
    <source>
        <dbReference type="SAM" id="SignalP"/>
    </source>
</evidence>
<evidence type="ECO:0000313" key="14">
    <source>
        <dbReference type="Proteomes" id="UP000002358"/>
    </source>
</evidence>
<evidence type="ECO:0000259" key="12">
    <source>
        <dbReference type="PROSITE" id="PS50262"/>
    </source>
</evidence>
<organism evidence="13 14">
    <name type="scientific">Nasonia vitripennis</name>
    <name type="common">Parasitic wasp</name>
    <dbReference type="NCBI Taxonomy" id="7425"/>
    <lineage>
        <taxon>Eukaryota</taxon>
        <taxon>Metazoa</taxon>
        <taxon>Ecdysozoa</taxon>
        <taxon>Arthropoda</taxon>
        <taxon>Hexapoda</taxon>
        <taxon>Insecta</taxon>
        <taxon>Pterygota</taxon>
        <taxon>Neoptera</taxon>
        <taxon>Endopterygota</taxon>
        <taxon>Hymenoptera</taxon>
        <taxon>Apocrita</taxon>
        <taxon>Proctotrupomorpha</taxon>
        <taxon>Chalcidoidea</taxon>
        <taxon>Pteromalidae</taxon>
        <taxon>Pteromalinae</taxon>
        <taxon>Nasonia</taxon>
    </lineage>
</organism>
<dbReference type="KEGG" id="nvi:100120994"/>
<keyword evidence="6 10" id="KW-0472">Membrane</keyword>
<dbReference type="PRINTS" id="PR00237">
    <property type="entry name" value="GPCRRHODOPSN"/>
</dbReference>
<dbReference type="PROSITE" id="PS00237">
    <property type="entry name" value="G_PROTEIN_RECEP_F1_1"/>
    <property type="match status" value="1"/>
</dbReference>
<feature type="transmembrane region" description="Helical" evidence="10">
    <location>
        <begin position="340"/>
        <end position="357"/>
    </location>
</feature>
<dbReference type="SUPFAM" id="SSF81321">
    <property type="entry name" value="Family A G protein-coupled receptor-like"/>
    <property type="match status" value="1"/>
</dbReference>
<evidence type="ECO:0000256" key="8">
    <source>
        <dbReference type="ARBA" id="ARBA00023224"/>
    </source>
</evidence>
<sequence>MESLVVTALTFLATSASGETSEAEDDSANDSLDPASNCTNNLCISEDEYLDEMHAYIYPKSYEWVLIVLHCIVFIVGLVGNALVCLAVYRNHTMRTVTNYFIVNLAVADLLVIIICLPPTILWDITETWFLGLMPCKIVLYLQTVSVSVSVLTLTFISIDRWYAICFPLRFKSTTSRAKTAIIIIWVMALLFDIPDLLVFYTHQDRKLHGKTILFTQCLPSWSRENQIAFNIIKLILLYTGPLMFMSFAYCQIVRVLWRNDIPGHNLSTRIINANDLSSQSNVGNPEGQLKSRRKAAKMLVAVVLMFAVCCFPVHLLNILRSSIVIRSSDLVNITSCLVHWLYYANSAINPLIYNFMSGKFRREFKRTFCCPRGGGSHNRAVYRMAGMSKNPLSGGCRSLMLATTTCANYHTRSIHTTFNNNNNLQHCSTEIVPLSAVCQGSQQSGYHHTKQR</sequence>
<accession>A0A7M7LM57</accession>
<keyword evidence="3 9" id="KW-0812">Transmembrane</keyword>
<dbReference type="RefSeq" id="XP_001604582.2">
    <property type="nucleotide sequence ID" value="XM_001604532.6"/>
</dbReference>
<feature type="domain" description="G-protein coupled receptors family 1 profile" evidence="12">
    <location>
        <begin position="80"/>
        <end position="354"/>
    </location>
</feature>
<dbReference type="SMART" id="SM01381">
    <property type="entry name" value="7TM_GPCR_Srsx"/>
    <property type="match status" value="1"/>
</dbReference>
<keyword evidence="11" id="KW-0732">Signal</keyword>
<evidence type="ECO:0000256" key="5">
    <source>
        <dbReference type="ARBA" id="ARBA00023040"/>
    </source>
</evidence>
<keyword evidence="4 10" id="KW-1133">Transmembrane helix</keyword>
<dbReference type="SMR" id="A0A7M7LM57"/>
<dbReference type="Pfam" id="PF00001">
    <property type="entry name" value="7tm_1"/>
    <property type="match status" value="1"/>
</dbReference>
<dbReference type="InterPro" id="IPR000204">
    <property type="entry name" value="Orexin_rcpt"/>
</dbReference>
<dbReference type="AlphaFoldDB" id="A0A7M7LM57"/>
<keyword evidence="7 9" id="KW-0675">Receptor</keyword>
<dbReference type="Proteomes" id="UP000002358">
    <property type="component" value="Chromosome 2"/>
</dbReference>
<protein>
    <recommendedName>
        <fullName evidence="12">G-protein coupled receptors family 1 profile domain-containing protein</fullName>
    </recommendedName>
</protein>
<comment type="subcellular location">
    <subcellularLocation>
        <location evidence="1">Membrane</location>
        <topology evidence="1">Multi-pass membrane protein</topology>
    </subcellularLocation>
</comment>
<dbReference type="OrthoDB" id="5987936at2759"/>
<dbReference type="PROSITE" id="PS50262">
    <property type="entry name" value="G_PROTEIN_RECEP_F1_2"/>
    <property type="match status" value="1"/>
</dbReference>
<evidence type="ECO:0000313" key="13">
    <source>
        <dbReference type="EnsemblMetazoa" id="XP_001604582"/>
    </source>
</evidence>
<dbReference type="GO" id="GO:0005886">
    <property type="term" value="C:plasma membrane"/>
    <property type="evidence" value="ECO:0007669"/>
    <property type="project" value="TreeGrafter"/>
</dbReference>
<dbReference type="PANTHER" id="PTHR45695">
    <property type="entry name" value="LEUCOKININ RECEPTOR-RELATED"/>
    <property type="match status" value="1"/>
</dbReference>
<feature type="chain" id="PRO_5029474732" description="G-protein coupled receptors family 1 profile domain-containing protein" evidence="11">
    <location>
        <begin position="19"/>
        <end position="453"/>
    </location>
</feature>
<dbReference type="InParanoid" id="A0A7M7LM57"/>
<name>A0A7M7LM57_NASVI</name>
<evidence type="ECO:0000256" key="6">
    <source>
        <dbReference type="ARBA" id="ARBA00023136"/>
    </source>
</evidence>
<dbReference type="GO" id="GO:0016499">
    <property type="term" value="F:orexin receptor activity"/>
    <property type="evidence" value="ECO:0007669"/>
    <property type="project" value="InterPro"/>
</dbReference>
<dbReference type="FunFam" id="1.20.1070.10:FF:000291">
    <property type="entry name" value="Predicted protein"/>
    <property type="match status" value="1"/>
</dbReference>
<dbReference type="GO" id="GO:0007631">
    <property type="term" value="P:feeding behavior"/>
    <property type="evidence" value="ECO:0007669"/>
    <property type="project" value="InterPro"/>
</dbReference>
<keyword evidence="5 9" id="KW-0297">G-protein coupled receptor</keyword>
<dbReference type="GeneID" id="100120994"/>